<dbReference type="EMBL" id="JACGCM010001863">
    <property type="protein sequence ID" value="KAF6147959.1"/>
    <property type="molecule type" value="Genomic_DNA"/>
</dbReference>
<dbReference type="SMART" id="SM00715">
    <property type="entry name" value="LA"/>
    <property type="match status" value="1"/>
</dbReference>
<proteinExistence type="predicted"/>
<dbReference type="Gene3D" id="1.10.10.10">
    <property type="entry name" value="Winged helix-like DNA-binding domain superfamily/Winged helix DNA-binding domain"/>
    <property type="match status" value="1"/>
</dbReference>
<evidence type="ECO:0000313" key="6">
    <source>
        <dbReference type="Proteomes" id="UP000541444"/>
    </source>
</evidence>
<dbReference type="Proteomes" id="UP000541444">
    <property type="component" value="Unassembled WGS sequence"/>
</dbReference>
<reference evidence="5 6" key="1">
    <citation type="journal article" date="2020" name="IScience">
        <title>Genome Sequencing of the Endangered Kingdonia uniflora (Circaeasteraceae, Ranunculales) Reveals Potential Mechanisms of Evolutionary Specialization.</title>
        <authorList>
            <person name="Sun Y."/>
            <person name="Deng T."/>
            <person name="Zhang A."/>
            <person name="Moore M.J."/>
            <person name="Landis J.B."/>
            <person name="Lin N."/>
            <person name="Zhang H."/>
            <person name="Zhang X."/>
            <person name="Huang J."/>
            <person name="Zhang X."/>
            <person name="Sun H."/>
            <person name="Wang H."/>
        </authorList>
    </citation>
    <scope>NUCLEOTIDE SEQUENCE [LARGE SCALE GENOMIC DNA]</scope>
    <source>
        <strain evidence="5">TB1705</strain>
        <tissue evidence="5">Leaf</tissue>
    </source>
</reference>
<feature type="compositionally biased region" description="Low complexity" evidence="3">
    <location>
        <begin position="15"/>
        <end position="29"/>
    </location>
</feature>
<accession>A0A7J7LZC4</accession>
<dbReference type="InterPro" id="IPR006630">
    <property type="entry name" value="La_HTH"/>
</dbReference>
<dbReference type="AlphaFoldDB" id="A0A7J7LZC4"/>
<dbReference type="PROSITE" id="PS50961">
    <property type="entry name" value="HTH_LA"/>
    <property type="match status" value="1"/>
</dbReference>
<evidence type="ECO:0000259" key="4">
    <source>
        <dbReference type="PROSITE" id="PS50961"/>
    </source>
</evidence>
<gene>
    <name evidence="5" type="ORF">GIB67_001534</name>
</gene>
<sequence>MSKQVKSVNPWEKPSNPSSSGNINNNESSLPLQPVLGIYSWPSLSSAAKVQSEEEGFSDKTMITSENPCLVPVNVETSTESKTDTSESGVGVVSADPQLKLTTNPTMSSNSNGYSSSPMVSDMFLRSDIVAPLSNQSRLSGSSNSSHHRQIERNVFNPRGGSNGNGIQNHSYPFRPYYPRGFNGQNHNYSYRPYYPRGSSGQNHNYPNRPYYPHGSNGQNFGTQLNNFRGVDWQNPVNDFRYNHNSPNRPYHLPYSHPNSHLITNSLPYVNAPRPHPPHFPDSTSMPPFSYYGCRLPETSSSYHAPLPMTVRGPNVSPPPPCNYFGEDNLSNAILKQIEFYFSDANLEKDTYLKLHMDENGWVSIDLIAGFPRMKSITSDTHLILEAMRRSKVVEVQGEQMRKGGSWMMWAQPCTSPLSTTSSCLSQENLLAGINNIHLSMRSGEETTSLRSDVVEVRISVTGC</sequence>
<feature type="domain" description="HTH La-type RNA-binding" evidence="4">
    <location>
        <begin position="324"/>
        <end position="413"/>
    </location>
</feature>
<dbReference type="InterPro" id="IPR045180">
    <property type="entry name" value="La_dom_prot"/>
</dbReference>
<dbReference type="Pfam" id="PF05383">
    <property type="entry name" value="La"/>
    <property type="match status" value="1"/>
</dbReference>
<protein>
    <recommendedName>
        <fullName evidence="4">HTH La-type RNA-binding domain-containing protein</fullName>
    </recommendedName>
</protein>
<dbReference type="InterPro" id="IPR036390">
    <property type="entry name" value="WH_DNA-bd_sf"/>
</dbReference>
<evidence type="ECO:0000256" key="2">
    <source>
        <dbReference type="PROSITE-ProRule" id="PRU00332"/>
    </source>
</evidence>
<dbReference type="PANTHER" id="PTHR22792:SF132">
    <property type="entry name" value="LA-RELATED PROTEIN 1"/>
    <property type="match status" value="1"/>
</dbReference>
<evidence type="ECO:0000313" key="5">
    <source>
        <dbReference type="EMBL" id="KAF6147959.1"/>
    </source>
</evidence>
<dbReference type="GO" id="GO:0003723">
    <property type="term" value="F:RNA binding"/>
    <property type="evidence" value="ECO:0007669"/>
    <property type="project" value="UniProtKB-UniRule"/>
</dbReference>
<dbReference type="OrthoDB" id="340227at2759"/>
<comment type="caution">
    <text evidence="5">The sequence shown here is derived from an EMBL/GenBank/DDBJ whole genome shotgun (WGS) entry which is preliminary data.</text>
</comment>
<feature type="region of interest" description="Disordered" evidence="3">
    <location>
        <begin position="1"/>
        <end position="29"/>
    </location>
</feature>
<keyword evidence="1 2" id="KW-0694">RNA-binding</keyword>
<dbReference type="SUPFAM" id="SSF46785">
    <property type="entry name" value="Winged helix' DNA-binding domain"/>
    <property type="match status" value="1"/>
</dbReference>
<name>A0A7J7LZC4_9MAGN</name>
<dbReference type="CDD" id="cd07323">
    <property type="entry name" value="LAM"/>
    <property type="match status" value="1"/>
</dbReference>
<dbReference type="InterPro" id="IPR036388">
    <property type="entry name" value="WH-like_DNA-bd_sf"/>
</dbReference>
<evidence type="ECO:0000256" key="3">
    <source>
        <dbReference type="SAM" id="MobiDB-lite"/>
    </source>
</evidence>
<dbReference type="PANTHER" id="PTHR22792">
    <property type="entry name" value="LUPUS LA PROTEIN-RELATED"/>
    <property type="match status" value="1"/>
</dbReference>
<dbReference type="GO" id="GO:0005737">
    <property type="term" value="C:cytoplasm"/>
    <property type="evidence" value="ECO:0007669"/>
    <property type="project" value="UniProtKB-ARBA"/>
</dbReference>
<organism evidence="5 6">
    <name type="scientific">Kingdonia uniflora</name>
    <dbReference type="NCBI Taxonomy" id="39325"/>
    <lineage>
        <taxon>Eukaryota</taxon>
        <taxon>Viridiplantae</taxon>
        <taxon>Streptophyta</taxon>
        <taxon>Embryophyta</taxon>
        <taxon>Tracheophyta</taxon>
        <taxon>Spermatophyta</taxon>
        <taxon>Magnoliopsida</taxon>
        <taxon>Ranunculales</taxon>
        <taxon>Circaeasteraceae</taxon>
        <taxon>Kingdonia</taxon>
    </lineage>
</organism>
<keyword evidence="6" id="KW-1185">Reference proteome</keyword>
<evidence type="ECO:0000256" key="1">
    <source>
        <dbReference type="ARBA" id="ARBA00022884"/>
    </source>
</evidence>